<evidence type="ECO:0000259" key="1">
    <source>
        <dbReference type="Pfam" id="PF03478"/>
    </source>
</evidence>
<keyword evidence="3" id="KW-1185">Reference proteome</keyword>
<gene>
    <name evidence="2" type="ORF">OLC1_LOCUS5613</name>
</gene>
<reference evidence="2" key="1">
    <citation type="submission" date="2023-03" db="EMBL/GenBank/DDBJ databases">
        <authorList>
            <person name="Julca I."/>
        </authorList>
    </citation>
    <scope>NUCLEOTIDE SEQUENCE</scope>
</reference>
<dbReference type="Pfam" id="PF03478">
    <property type="entry name" value="Beta-prop_KIB1-4"/>
    <property type="match status" value="1"/>
</dbReference>
<feature type="non-terminal residue" evidence="2">
    <location>
        <position position="1"/>
    </location>
</feature>
<dbReference type="InterPro" id="IPR005174">
    <property type="entry name" value="KIB1-4_b-propeller"/>
</dbReference>
<proteinExistence type="predicted"/>
<name>A0AAV1CIG7_OLDCO</name>
<protein>
    <submittedName>
        <fullName evidence="2">OLC1v1030197C1</fullName>
    </submittedName>
</protein>
<dbReference type="EMBL" id="OX459119">
    <property type="protein sequence ID" value="CAI9094453.1"/>
    <property type="molecule type" value="Genomic_DNA"/>
</dbReference>
<evidence type="ECO:0000313" key="2">
    <source>
        <dbReference type="EMBL" id="CAI9094453.1"/>
    </source>
</evidence>
<dbReference type="AlphaFoldDB" id="A0AAV1CIG7"/>
<sequence length="104" mass="11972">ELLILASGRLHRLNSIPKFAVFQLDERQCEWSEIPGLGKDVVFIGRGSVSISILAFPFLDNLIKSNCIYFKYHHIEPNYLFKNRDMGIYYLEDATAEGFSNIDK</sequence>
<accession>A0AAV1CIG7</accession>
<feature type="non-terminal residue" evidence="2">
    <location>
        <position position="104"/>
    </location>
</feature>
<evidence type="ECO:0000313" key="3">
    <source>
        <dbReference type="Proteomes" id="UP001161247"/>
    </source>
</evidence>
<feature type="domain" description="KIB1-4 beta-propeller" evidence="1">
    <location>
        <begin position="10"/>
        <end position="89"/>
    </location>
</feature>
<dbReference type="Proteomes" id="UP001161247">
    <property type="component" value="Chromosome 2"/>
</dbReference>
<organism evidence="2 3">
    <name type="scientific">Oldenlandia corymbosa var. corymbosa</name>
    <dbReference type="NCBI Taxonomy" id="529605"/>
    <lineage>
        <taxon>Eukaryota</taxon>
        <taxon>Viridiplantae</taxon>
        <taxon>Streptophyta</taxon>
        <taxon>Embryophyta</taxon>
        <taxon>Tracheophyta</taxon>
        <taxon>Spermatophyta</taxon>
        <taxon>Magnoliopsida</taxon>
        <taxon>eudicotyledons</taxon>
        <taxon>Gunneridae</taxon>
        <taxon>Pentapetalae</taxon>
        <taxon>asterids</taxon>
        <taxon>lamiids</taxon>
        <taxon>Gentianales</taxon>
        <taxon>Rubiaceae</taxon>
        <taxon>Rubioideae</taxon>
        <taxon>Spermacoceae</taxon>
        <taxon>Hedyotis-Oldenlandia complex</taxon>
        <taxon>Oldenlandia</taxon>
    </lineage>
</organism>